<evidence type="ECO:0000313" key="1">
    <source>
        <dbReference type="EMBL" id="MFC0386428.1"/>
    </source>
</evidence>
<dbReference type="EMBL" id="JBHLVZ010000033">
    <property type="protein sequence ID" value="MFC0386428.1"/>
    <property type="molecule type" value="Genomic_DNA"/>
</dbReference>
<keyword evidence="2" id="KW-1185">Reference proteome</keyword>
<proteinExistence type="predicted"/>
<accession>A0ABV6IV06</accession>
<evidence type="ECO:0000313" key="2">
    <source>
        <dbReference type="Proteomes" id="UP001589789"/>
    </source>
</evidence>
<sequence length="104" mass="11305">MFDAVPGALLPALAAEEVEERHLAVRYLLHAEPSPGLLPRLLQPLAKRDVTPDRFRAAREGEAMRVEIATTVPEGMVHLIAGNLRSVVGVLRLEVEHGRVMPGG</sequence>
<name>A0ABV6IV06_9PROT</name>
<dbReference type="Proteomes" id="UP001589789">
    <property type="component" value="Unassembled WGS sequence"/>
</dbReference>
<protein>
    <submittedName>
        <fullName evidence="1">Uncharacterized protein</fullName>
    </submittedName>
</protein>
<gene>
    <name evidence="1" type="ORF">ACFFIC_12880</name>
</gene>
<reference evidence="1 2" key="1">
    <citation type="submission" date="2024-09" db="EMBL/GenBank/DDBJ databases">
        <authorList>
            <person name="Sun Q."/>
            <person name="Mori K."/>
        </authorList>
    </citation>
    <scope>NUCLEOTIDE SEQUENCE [LARGE SCALE GENOMIC DNA]</scope>
    <source>
        <strain evidence="1 2">CCM 7468</strain>
    </source>
</reference>
<comment type="caution">
    <text evidence="1">The sequence shown here is derived from an EMBL/GenBank/DDBJ whole genome shotgun (WGS) entry which is preliminary data.</text>
</comment>
<dbReference type="RefSeq" id="WP_377050887.1">
    <property type="nucleotide sequence ID" value="NZ_JBHLVZ010000033.1"/>
</dbReference>
<organism evidence="1 2">
    <name type="scientific">Muricoccus vinaceus</name>
    <dbReference type="NCBI Taxonomy" id="424704"/>
    <lineage>
        <taxon>Bacteria</taxon>
        <taxon>Pseudomonadati</taxon>
        <taxon>Pseudomonadota</taxon>
        <taxon>Alphaproteobacteria</taxon>
        <taxon>Acetobacterales</taxon>
        <taxon>Roseomonadaceae</taxon>
        <taxon>Muricoccus</taxon>
    </lineage>
</organism>